<dbReference type="PANTHER" id="PTHR47959:SF13">
    <property type="entry name" value="ATP-DEPENDENT RNA HELICASE RHLE"/>
    <property type="match status" value="1"/>
</dbReference>
<reference key="1">
    <citation type="submission" date="2011-09" db="EMBL/GenBank/DDBJ databases">
        <title>Genomic characterization of the Taylorella genus.</title>
        <authorList>
            <person name="Hebert L."/>
            <person name="Moumen B."/>
            <person name="Pons N."/>
            <person name="Duquesne F."/>
            <person name="Breuil M.-F."/>
            <person name="Goux D."/>
            <person name="Batto J.-M."/>
            <person name="Renault P."/>
            <person name="Laugier C."/>
            <person name="Petry S."/>
        </authorList>
    </citation>
    <scope>NUCLEOTIDE SEQUENCE</scope>
    <source>
        <strain>MCE3</strain>
    </source>
</reference>
<dbReference type="EMBL" id="CP003059">
    <property type="protein sequence ID" value="AEP36997.1"/>
    <property type="molecule type" value="Genomic_DNA"/>
</dbReference>
<feature type="short sequence motif" description="Q motif" evidence="10">
    <location>
        <begin position="4"/>
        <end position="32"/>
    </location>
</feature>
<evidence type="ECO:0000259" key="12">
    <source>
        <dbReference type="PROSITE" id="PS51192"/>
    </source>
</evidence>
<dbReference type="SUPFAM" id="SSF52540">
    <property type="entry name" value="P-loop containing nucleoside triphosphate hydrolases"/>
    <property type="match status" value="1"/>
</dbReference>
<evidence type="ECO:0000259" key="14">
    <source>
        <dbReference type="PROSITE" id="PS51195"/>
    </source>
</evidence>
<dbReference type="PROSITE" id="PS51194">
    <property type="entry name" value="HELICASE_CTER"/>
    <property type="match status" value="1"/>
</dbReference>
<dbReference type="FunFam" id="3.40.50.300:FF:000108">
    <property type="entry name" value="ATP-dependent RNA helicase RhlE"/>
    <property type="match status" value="1"/>
</dbReference>
<reference evidence="15 16" key="2">
    <citation type="journal article" date="2012" name="PLoS ONE">
        <title>Genomic characterization of the taylorella genus.</title>
        <authorList>
            <person name="Hebert L."/>
            <person name="Moumen B."/>
            <person name="Pons N."/>
            <person name="Duquesne F."/>
            <person name="Breuil M.F."/>
            <person name="Goux D."/>
            <person name="Batto J.M."/>
            <person name="Laugier C."/>
            <person name="Renault P."/>
            <person name="Petry S."/>
        </authorList>
    </citation>
    <scope>NUCLEOTIDE SEQUENCE [LARGE SCALE GENOMIC DNA]</scope>
    <source>
        <strain evidence="15 16">MCE3</strain>
    </source>
</reference>
<comment type="similarity">
    <text evidence="7 11">Belongs to the DEAD box helicase family.</text>
</comment>
<dbReference type="GO" id="GO:0009266">
    <property type="term" value="P:response to temperature stimulus"/>
    <property type="evidence" value="ECO:0007669"/>
    <property type="project" value="UniProtKB-ARBA"/>
</dbReference>
<dbReference type="GO" id="GO:0016787">
    <property type="term" value="F:hydrolase activity"/>
    <property type="evidence" value="ECO:0007669"/>
    <property type="project" value="UniProtKB-KW"/>
</dbReference>
<dbReference type="GO" id="GO:0005829">
    <property type="term" value="C:cytosol"/>
    <property type="evidence" value="ECO:0007669"/>
    <property type="project" value="TreeGrafter"/>
</dbReference>
<dbReference type="InterPro" id="IPR027417">
    <property type="entry name" value="P-loop_NTPase"/>
</dbReference>
<dbReference type="SMART" id="SM00487">
    <property type="entry name" value="DEXDc"/>
    <property type="match status" value="1"/>
</dbReference>
<feature type="domain" description="DEAD-box RNA helicase Q" evidence="14">
    <location>
        <begin position="4"/>
        <end position="32"/>
    </location>
</feature>
<dbReference type="PROSITE" id="PS51192">
    <property type="entry name" value="HELICASE_ATP_BIND_1"/>
    <property type="match status" value="1"/>
</dbReference>
<dbReference type="GO" id="GO:0003724">
    <property type="term" value="F:RNA helicase activity"/>
    <property type="evidence" value="ECO:0007669"/>
    <property type="project" value="UniProtKB-EC"/>
</dbReference>
<evidence type="ECO:0000256" key="2">
    <source>
        <dbReference type="ARBA" id="ARBA00022490"/>
    </source>
</evidence>
<proteinExistence type="inferred from homology"/>
<dbReference type="Gene3D" id="3.40.50.300">
    <property type="entry name" value="P-loop containing nucleotide triphosphate hydrolases"/>
    <property type="match status" value="2"/>
</dbReference>
<dbReference type="STRING" id="1008459.TASI_1253"/>
<comment type="catalytic activity">
    <reaction evidence="8">
        <text>ATP + H2O = ADP + phosphate + H(+)</text>
        <dbReference type="Rhea" id="RHEA:13065"/>
        <dbReference type="ChEBI" id="CHEBI:15377"/>
        <dbReference type="ChEBI" id="CHEBI:15378"/>
        <dbReference type="ChEBI" id="CHEBI:30616"/>
        <dbReference type="ChEBI" id="CHEBI:43474"/>
        <dbReference type="ChEBI" id="CHEBI:456216"/>
        <dbReference type="EC" id="3.6.4.13"/>
    </reaction>
</comment>
<dbReference type="GO" id="GO:0042255">
    <property type="term" value="P:ribosome assembly"/>
    <property type="evidence" value="ECO:0007669"/>
    <property type="project" value="UniProtKB-ARBA"/>
</dbReference>
<dbReference type="HOGENOM" id="CLU_003041_28_3_4"/>
<evidence type="ECO:0000256" key="6">
    <source>
        <dbReference type="ARBA" id="ARBA00022840"/>
    </source>
</evidence>
<dbReference type="eggNOG" id="COG0513">
    <property type="taxonomic scope" value="Bacteria"/>
</dbReference>
<evidence type="ECO:0000256" key="3">
    <source>
        <dbReference type="ARBA" id="ARBA00022741"/>
    </source>
</evidence>
<evidence type="ECO:0000256" key="10">
    <source>
        <dbReference type="PROSITE-ProRule" id="PRU00552"/>
    </source>
</evidence>
<dbReference type="KEGG" id="tas:TASI_1253"/>
<evidence type="ECO:0000256" key="9">
    <source>
        <dbReference type="ARBA" id="ARBA00074363"/>
    </source>
</evidence>
<evidence type="ECO:0000256" key="11">
    <source>
        <dbReference type="RuleBase" id="RU000492"/>
    </source>
</evidence>
<dbReference type="EC" id="3.6.4.13" evidence="1"/>
<keyword evidence="4 11" id="KW-0378">Hydrolase</keyword>
<evidence type="ECO:0000256" key="8">
    <source>
        <dbReference type="ARBA" id="ARBA00047984"/>
    </source>
</evidence>
<keyword evidence="3 11" id="KW-0547">Nucleotide-binding</keyword>
<evidence type="ECO:0000313" key="16">
    <source>
        <dbReference type="Proteomes" id="UP000009284"/>
    </source>
</evidence>
<sequence length="444" mass="49856">MDKKEFKEFGFHSKILENISNTGYLHATPIQALSFPPILEGRDVMGAAQTGTGKTAAFTLPLLNRMIPKASFSTSPAKHPVRMLVLTPTRELAEQISKNVIAYADGLPLRTSLIYGGVDFNAQKHELMRGADIVIATPGRLLDHVEQRTINLNQVEFLILDEADRMLDMGFMLDLLKILAQLPSRRQSLLYSATFSDNIRSLAQKFLHDPVEITVASNNSTASTITQEIFSVSEAEKNAALLYLLASRNFNNVIIFSNRKITCKNLERYLNNLDLSAQSLHGDKTQSERTKALNLFKSSKCNILVATDVAARGLDISDVDAVINYELPPTSEDYVHRIGRTGRAGRKGIAISMYSSDEKESLHEIETLIGTKFRSTKLSIPDMFKINFSSNNRGNLQSIKEEFNKNKFFYKPYEEEEAPLSTQEFNSKKPKLYNKNVPALLRRK</sequence>
<dbReference type="OrthoDB" id="8520957at2"/>
<dbReference type="Pfam" id="PF00270">
    <property type="entry name" value="DEAD"/>
    <property type="match status" value="1"/>
</dbReference>
<dbReference type="GO" id="GO:0005524">
    <property type="term" value="F:ATP binding"/>
    <property type="evidence" value="ECO:0007669"/>
    <property type="project" value="UniProtKB-KW"/>
</dbReference>
<keyword evidence="16" id="KW-1185">Reference proteome</keyword>
<keyword evidence="2" id="KW-0963">Cytoplasm</keyword>
<dbReference type="PANTHER" id="PTHR47959">
    <property type="entry name" value="ATP-DEPENDENT RNA HELICASE RHLE-RELATED"/>
    <property type="match status" value="1"/>
</dbReference>
<evidence type="ECO:0000256" key="5">
    <source>
        <dbReference type="ARBA" id="ARBA00022806"/>
    </source>
</evidence>
<dbReference type="GO" id="GO:0003676">
    <property type="term" value="F:nucleic acid binding"/>
    <property type="evidence" value="ECO:0007669"/>
    <property type="project" value="InterPro"/>
</dbReference>
<dbReference type="InterPro" id="IPR044742">
    <property type="entry name" value="DEAD/DEAH_RhlB"/>
</dbReference>
<dbReference type="PROSITE" id="PS00039">
    <property type="entry name" value="DEAD_ATP_HELICASE"/>
    <property type="match status" value="1"/>
</dbReference>
<evidence type="ECO:0000256" key="4">
    <source>
        <dbReference type="ARBA" id="ARBA00022801"/>
    </source>
</evidence>
<dbReference type="InterPro" id="IPR000629">
    <property type="entry name" value="RNA-helicase_DEAD-box_CS"/>
</dbReference>
<dbReference type="CDD" id="cd00268">
    <property type="entry name" value="DEADc"/>
    <property type="match status" value="1"/>
</dbReference>
<evidence type="ECO:0000256" key="1">
    <source>
        <dbReference type="ARBA" id="ARBA00012552"/>
    </source>
</evidence>
<evidence type="ECO:0000313" key="15">
    <source>
        <dbReference type="EMBL" id="AEP36997.1"/>
    </source>
</evidence>
<protein>
    <recommendedName>
        <fullName evidence="9">DEAD-box ATP-dependent RNA helicase RhpA</fullName>
        <ecNumber evidence="1">3.6.4.13</ecNumber>
    </recommendedName>
</protein>
<dbReference type="InterPro" id="IPR050079">
    <property type="entry name" value="DEAD_box_RNA_helicase"/>
</dbReference>
<dbReference type="CDD" id="cd18787">
    <property type="entry name" value="SF2_C_DEAD"/>
    <property type="match status" value="1"/>
</dbReference>
<feature type="domain" description="Helicase C-terminal" evidence="13">
    <location>
        <begin position="237"/>
        <end position="384"/>
    </location>
</feature>
<keyword evidence="5 11" id="KW-0347">Helicase</keyword>
<accession>G4QBL9</accession>
<dbReference type="InterPro" id="IPR001650">
    <property type="entry name" value="Helicase_C-like"/>
</dbReference>
<dbReference type="InterPro" id="IPR014014">
    <property type="entry name" value="RNA_helicase_DEAD_Q_motif"/>
</dbReference>
<dbReference type="Proteomes" id="UP000009284">
    <property type="component" value="Chromosome"/>
</dbReference>
<feature type="domain" description="Helicase ATP-binding" evidence="12">
    <location>
        <begin position="35"/>
        <end position="213"/>
    </location>
</feature>
<dbReference type="InterPro" id="IPR014001">
    <property type="entry name" value="Helicase_ATP-bd"/>
</dbReference>
<dbReference type="AlphaFoldDB" id="G4QBL9"/>
<evidence type="ECO:0000256" key="7">
    <source>
        <dbReference type="ARBA" id="ARBA00038437"/>
    </source>
</evidence>
<dbReference type="SMART" id="SM00490">
    <property type="entry name" value="HELICc"/>
    <property type="match status" value="1"/>
</dbReference>
<name>G4QBL9_TAYAM</name>
<evidence type="ECO:0000259" key="13">
    <source>
        <dbReference type="PROSITE" id="PS51194"/>
    </source>
</evidence>
<dbReference type="RefSeq" id="WP_014111891.1">
    <property type="nucleotide sequence ID" value="NC_016043.1"/>
</dbReference>
<organism evidence="15 16">
    <name type="scientific">Taylorella asinigenitalis (strain MCE3)</name>
    <dbReference type="NCBI Taxonomy" id="1008459"/>
    <lineage>
        <taxon>Bacteria</taxon>
        <taxon>Pseudomonadati</taxon>
        <taxon>Pseudomonadota</taxon>
        <taxon>Betaproteobacteria</taxon>
        <taxon>Burkholderiales</taxon>
        <taxon>Alcaligenaceae</taxon>
        <taxon>Taylorella</taxon>
    </lineage>
</organism>
<dbReference type="PROSITE" id="PS51195">
    <property type="entry name" value="Q_MOTIF"/>
    <property type="match status" value="1"/>
</dbReference>
<dbReference type="Pfam" id="PF00271">
    <property type="entry name" value="Helicase_C"/>
    <property type="match status" value="1"/>
</dbReference>
<keyword evidence="6 11" id="KW-0067">ATP-binding</keyword>
<gene>
    <name evidence="15" type="ordered locus">TASI_1253</name>
</gene>
<dbReference type="InterPro" id="IPR011545">
    <property type="entry name" value="DEAD/DEAH_box_helicase_dom"/>
</dbReference>